<keyword evidence="7 9" id="KW-0472">Membrane</keyword>
<name>A0ABZ2YBI7_9BACT</name>
<dbReference type="RefSeq" id="WP_369018505.1">
    <property type="nucleotide sequence ID" value="NZ_CP121689.1"/>
</dbReference>
<organism evidence="11 12">
    <name type="scientific">Thermatribacter velox</name>
    <dbReference type="NCBI Taxonomy" id="3039681"/>
    <lineage>
        <taxon>Bacteria</taxon>
        <taxon>Pseudomonadati</taxon>
        <taxon>Atribacterota</taxon>
        <taxon>Atribacteria</taxon>
        <taxon>Atribacterales</taxon>
        <taxon>Thermatribacteraceae</taxon>
        <taxon>Thermatribacter</taxon>
    </lineage>
</organism>
<keyword evidence="6 9" id="KW-1133">Transmembrane helix</keyword>
<sequence>MAKLVYYLRVIDRLLGSLVLLLMVAVVVLQVVLRALATAIPMPTIDTIELAQYFLIFIVFVSAAYTARKGEHIAMLEFKEKLPAKVRLVIDVLVYAVATVVFGLIFYSALRSIIINYQSVTPALGIPFPIFFFPTAFGFLLLTIEYGLKTLCLLLSKNLRLQEIFALQPKGD</sequence>
<evidence type="ECO:0000256" key="8">
    <source>
        <dbReference type="ARBA" id="ARBA00038436"/>
    </source>
</evidence>
<evidence type="ECO:0000256" key="7">
    <source>
        <dbReference type="ARBA" id="ARBA00023136"/>
    </source>
</evidence>
<evidence type="ECO:0000256" key="1">
    <source>
        <dbReference type="ARBA" id="ARBA00004429"/>
    </source>
</evidence>
<comment type="similarity">
    <text evidence="8">Belongs to the TRAP transporter small permease family.</text>
</comment>
<feature type="transmembrane region" description="Helical" evidence="9">
    <location>
        <begin position="88"/>
        <end position="110"/>
    </location>
</feature>
<dbReference type="Pfam" id="PF04290">
    <property type="entry name" value="DctQ"/>
    <property type="match status" value="1"/>
</dbReference>
<dbReference type="InterPro" id="IPR007387">
    <property type="entry name" value="TRAP_DctQ"/>
</dbReference>
<feature type="transmembrane region" description="Helical" evidence="9">
    <location>
        <begin position="130"/>
        <end position="148"/>
    </location>
</feature>
<evidence type="ECO:0000313" key="12">
    <source>
        <dbReference type="Proteomes" id="UP001461341"/>
    </source>
</evidence>
<accession>A0ABZ2YBI7</accession>
<keyword evidence="12" id="KW-1185">Reference proteome</keyword>
<evidence type="ECO:0000256" key="9">
    <source>
        <dbReference type="SAM" id="Phobius"/>
    </source>
</evidence>
<evidence type="ECO:0000256" key="4">
    <source>
        <dbReference type="ARBA" id="ARBA00022519"/>
    </source>
</evidence>
<feature type="transmembrane region" description="Helical" evidence="9">
    <location>
        <begin position="50"/>
        <end position="67"/>
    </location>
</feature>
<evidence type="ECO:0000256" key="5">
    <source>
        <dbReference type="ARBA" id="ARBA00022692"/>
    </source>
</evidence>
<keyword evidence="2" id="KW-0813">Transport</keyword>
<comment type="subcellular location">
    <subcellularLocation>
        <location evidence="1">Cell inner membrane</location>
        <topology evidence="1">Multi-pass membrane protein</topology>
    </subcellularLocation>
</comment>
<keyword evidence="5 9" id="KW-0812">Transmembrane</keyword>
<dbReference type="InterPro" id="IPR055348">
    <property type="entry name" value="DctQ"/>
</dbReference>
<reference evidence="11 12" key="1">
    <citation type="submission" date="2023-03" db="EMBL/GenBank/DDBJ databases">
        <title>Novel Species.</title>
        <authorList>
            <person name="Ma S."/>
        </authorList>
    </citation>
    <scope>NUCLEOTIDE SEQUENCE [LARGE SCALE GENOMIC DNA]</scope>
    <source>
        <strain evidence="11 12">B11</strain>
    </source>
</reference>
<gene>
    <name evidence="11" type="ORF">QBE54_01025</name>
</gene>
<proteinExistence type="inferred from homology"/>
<evidence type="ECO:0000256" key="3">
    <source>
        <dbReference type="ARBA" id="ARBA00022475"/>
    </source>
</evidence>
<keyword evidence="3" id="KW-1003">Cell membrane</keyword>
<dbReference type="PANTHER" id="PTHR35011">
    <property type="entry name" value="2,3-DIKETO-L-GULONATE TRAP TRANSPORTER SMALL PERMEASE PROTEIN YIAM"/>
    <property type="match status" value="1"/>
</dbReference>
<evidence type="ECO:0000256" key="2">
    <source>
        <dbReference type="ARBA" id="ARBA00022448"/>
    </source>
</evidence>
<evidence type="ECO:0000256" key="6">
    <source>
        <dbReference type="ARBA" id="ARBA00022989"/>
    </source>
</evidence>
<dbReference type="Proteomes" id="UP001461341">
    <property type="component" value="Chromosome"/>
</dbReference>
<keyword evidence="4" id="KW-0997">Cell inner membrane</keyword>
<protein>
    <submittedName>
        <fullName evidence="11">TRAP transporter small permease</fullName>
    </submittedName>
</protein>
<dbReference type="EMBL" id="CP121689">
    <property type="protein sequence ID" value="WZL76347.1"/>
    <property type="molecule type" value="Genomic_DNA"/>
</dbReference>
<evidence type="ECO:0000313" key="11">
    <source>
        <dbReference type="EMBL" id="WZL76347.1"/>
    </source>
</evidence>
<feature type="domain" description="Tripartite ATP-independent periplasmic transporters DctQ component" evidence="10">
    <location>
        <begin position="23"/>
        <end position="149"/>
    </location>
</feature>
<evidence type="ECO:0000259" key="10">
    <source>
        <dbReference type="Pfam" id="PF04290"/>
    </source>
</evidence>